<protein>
    <submittedName>
        <fullName evidence="1">Uncharacterized protein</fullName>
    </submittedName>
</protein>
<reference evidence="1" key="1">
    <citation type="submission" date="2014-05" db="EMBL/GenBank/DDBJ databases">
        <title>The transcriptome of the halophilic microalga Tetraselmis sp. GSL018 isolated from the Great Salt Lake, Utah.</title>
        <authorList>
            <person name="Jinkerson R.E."/>
            <person name="D'Adamo S."/>
            <person name="Posewitz M.C."/>
        </authorList>
    </citation>
    <scope>NUCLEOTIDE SEQUENCE</scope>
    <source>
        <strain evidence="1">GSL018</strain>
    </source>
</reference>
<gene>
    <name evidence="1" type="ORF">TSPGSL018_29532</name>
</gene>
<dbReference type="AlphaFoldDB" id="A0A061QP31"/>
<organism evidence="1">
    <name type="scientific">Tetraselmis sp. GSL018</name>
    <dbReference type="NCBI Taxonomy" id="582737"/>
    <lineage>
        <taxon>Eukaryota</taxon>
        <taxon>Viridiplantae</taxon>
        <taxon>Chlorophyta</taxon>
        <taxon>core chlorophytes</taxon>
        <taxon>Chlorodendrophyceae</taxon>
        <taxon>Chlorodendrales</taxon>
        <taxon>Chlorodendraceae</taxon>
        <taxon>Tetraselmis</taxon>
    </lineage>
</organism>
<feature type="non-terminal residue" evidence="1">
    <location>
        <position position="70"/>
    </location>
</feature>
<accession>A0A061QP31</accession>
<evidence type="ECO:0000313" key="1">
    <source>
        <dbReference type="EMBL" id="JAC60205.1"/>
    </source>
</evidence>
<dbReference type="EMBL" id="GBEZ01027059">
    <property type="protein sequence ID" value="JAC60205.1"/>
    <property type="molecule type" value="Transcribed_RNA"/>
</dbReference>
<sequence>MSSLSPEGKKKFFRRLRKFMSAQVLMLQRAASQLRMPQSARQGKNRACYRMPQSAMFNRTQFSDQVSVVR</sequence>
<proteinExistence type="predicted"/>
<name>A0A061QP31_9CHLO</name>